<organism evidence="2 3">
    <name type="scientific">Ignatzschineria ureiclastica</name>
    <dbReference type="NCBI Taxonomy" id="472582"/>
    <lineage>
        <taxon>Bacteria</taxon>
        <taxon>Pseudomonadati</taxon>
        <taxon>Pseudomonadota</taxon>
        <taxon>Gammaproteobacteria</taxon>
        <taxon>Cardiobacteriales</taxon>
        <taxon>Ignatzschineriaceae</taxon>
        <taxon>Ignatzschineria</taxon>
    </lineage>
</organism>
<reference evidence="3" key="1">
    <citation type="submission" date="2018-05" db="EMBL/GenBank/DDBJ databases">
        <title>Ignatzschineria dubaiensis sp. nov., isolated from necrotic foot tissues of dromedaries (Camelus dromedarius) and associated maggots in Dubai, United Arab Emirates.</title>
        <authorList>
            <person name="Tsang C.C."/>
            <person name="Tang J.Y.M."/>
            <person name="Fong J.Y.H."/>
            <person name="Kinne J."/>
            <person name="Lee H.H."/>
            <person name="Joseph M."/>
            <person name="Jose S."/>
            <person name="Schuster R.K."/>
            <person name="Tang Y."/>
            <person name="Sivakumar S."/>
            <person name="Chen J.H.K."/>
            <person name="Teng J.L.L."/>
            <person name="Lau S.K.P."/>
            <person name="Wernery U."/>
            <person name="Woo P.C.Y."/>
        </authorList>
    </citation>
    <scope>NUCLEOTIDE SEQUENCE [LARGE SCALE GENOMIC DNA]</scope>
    <source>
        <strain evidence="3">KCTC 22644</strain>
    </source>
</reference>
<evidence type="ECO:0000313" key="2">
    <source>
        <dbReference type="EMBL" id="PWD81075.1"/>
    </source>
</evidence>
<feature type="domain" description="Pyrrolo-quinoline quinone repeat" evidence="1">
    <location>
        <begin position="78"/>
        <end position="307"/>
    </location>
</feature>
<dbReference type="RefSeq" id="WP_109188980.1">
    <property type="nucleotide sequence ID" value="NZ_BMYA01000003.1"/>
</dbReference>
<sequence length="380" mass="40253">MKKIITTIIATIIIAGCAGGLRGKSNLAQPVELNSAVPNNLVVKVWEAKTQSKTAKESALRFLIADDGVNTLYVAGEKGIVTAIDMSNGAKVWESKVPALHTGITYSQGVLLVGQQDAHIAAFSASNGQPMWEQKIMGVPAVSPVSNGQIAVVRTLFGAVETFALQTGEVDWAYLFNSSEFSVRGAAAPTFIGNNILAASDEGTLALINGETGEQIWSVVLSKPLNGSFMGGLRDVDAAIIVTPERIFVGQYQTGITALTHQGRKLWQAGKGTYAGIAYVNGDVISINRDSAIEALDAKDGSLVWSNNDLYGRNLTKPVIVGHRIVVGDYDGYVHVLDAASGALQGSTKISSKGFMLDIKEINGSVYLLDYSGTLYKVSI</sequence>
<evidence type="ECO:0000313" key="3">
    <source>
        <dbReference type="Proteomes" id="UP000245020"/>
    </source>
</evidence>
<dbReference type="Pfam" id="PF13360">
    <property type="entry name" value="PQQ_2"/>
    <property type="match status" value="1"/>
</dbReference>
<evidence type="ECO:0000259" key="1">
    <source>
        <dbReference type="Pfam" id="PF13360"/>
    </source>
</evidence>
<accession>A0A2U2AEJ0</accession>
<name>A0A2U2AEJ0_9GAMM</name>
<proteinExistence type="predicted"/>
<dbReference type="InterPro" id="IPR018391">
    <property type="entry name" value="PQQ_b-propeller_rpt"/>
</dbReference>
<protein>
    <recommendedName>
        <fullName evidence="1">Pyrrolo-quinoline quinone repeat domain-containing protein</fullName>
    </recommendedName>
</protein>
<comment type="caution">
    <text evidence="2">The sequence shown here is derived from an EMBL/GenBank/DDBJ whole genome shotgun (WGS) entry which is preliminary data.</text>
</comment>
<dbReference type="SMART" id="SM00564">
    <property type="entry name" value="PQQ"/>
    <property type="match status" value="6"/>
</dbReference>
<dbReference type="PROSITE" id="PS51257">
    <property type="entry name" value="PROKAR_LIPOPROTEIN"/>
    <property type="match status" value="1"/>
</dbReference>
<dbReference type="InterPro" id="IPR011047">
    <property type="entry name" value="Quinoprotein_ADH-like_sf"/>
</dbReference>
<dbReference type="Gene3D" id="2.130.10.10">
    <property type="entry name" value="YVTN repeat-like/Quinoprotein amine dehydrogenase"/>
    <property type="match status" value="1"/>
</dbReference>
<dbReference type="InterPro" id="IPR015943">
    <property type="entry name" value="WD40/YVTN_repeat-like_dom_sf"/>
</dbReference>
<dbReference type="EMBL" id="QEWQ01000003">
    <property type="protein sequence ID" value="PWD81075.1"/>
    <property type="molecule type" value="Genomic_DNA"/>
</dbReference>
<dbReference type="AlphaFoldDB" id="A0A2U2AEJ0"/>
<dbReference type="SUPFAM" id="SSF50998">
    <property type="entry name" value="Quinoprotein alcohol dehydrogenase-like"/>
    <property type="match status" value="1"/>
</dbReference>
<dbReference type="Proteomes" id="UP000245020">
    <property type="component" value="Unassembled WGS sequence"/>
</dbReference>
<dbReference type="InterPro" id="IPR002372">
    <property type="entry name" value="PQQ_rpt_dom"/>
</dbReference>
<dbReference type="PANTHER" id="PTHR34512">
    <property type="entry name" value="CELL SURFACE PROTEIN"/>
    <property type="match status" value="1"/>
</dbReference>
<dbReference type="OrthoDB" id="5173551at2"/>
<gene>
    <name evidence="2" type="ORF">DC083_04015</name>
</gene>
<dbReference type="PANTHER" id="PTHR34512:SF30">
    <property type="entry name" value="OUTER MEMBRANE PROTEIN ASSEMBLY FACTOR BAMB"/>
    <property type="match status" value="1"/>
</dbReference>
<keyword evidence="3" id="KW-1185">Reference proteome</keyword>